<accession>A0A6C0HW77</accession>
<feature type="region of interest" description="Disordered" evidence="1">
    <location>
        <begin position="1"/>
        <end position="21"/>
    </location>
</feature>
<sequence length="101" mass="12008">MTTNNDETGYYGDNEDDFEFEFDDDEPANGLAWVKNEVQTYIREVIVKENSPVRTFIGNVITNFKWFITELAADFDERNENNGYVLPMYYNDNDYYNQQDK</sequence>
<evidence type="ECO:0000256" key="1">
    <source>
        <dbReference type="SAM" id="MobiDB-lite"/>
    </source>
</evidence>
<name>A0A6C0HW77_9ZZZZ</name>
<dbReference type="AlphaFoldDB" id="A0A6C0HW77"/>
<proteinExistence type="predicted"/>
<evidence type="ECO:0000313" key="2">
    <source>
        <dbReference type="EMBL" id="QHT84981.1"/>
    </source>
</evidence>
<dbReference type="EMBL" id="MN740029">
    <property type="protein sequence ID" value="QHT84981.1"/>
    <property type="molecule type" value="Genomic_DNA"/>
</dbReference>
<organism evidence="2">
    <name type="scientific">viral metagenome</name>
    <dbReference type="NCBI Taxonomy" id="1070528"/>
    <lineage>
        <taxon>unclassified sequences</taxon>
        <taxon>metagenomes</taxon>
        <taxon>organismal metagenomes</taxon>
    </lineage>
</organism>
<reference evidence="2" key="1">
    <citation type="journal article" date="2020" name="Nature">
        <title>Giant virus diversity and host interactions through global metagenomics.</title>
        <authorList>
            <person name="Schulz F."/>
            <person name="Roux S."/>
            <person name="Paez-Espino D."/>
            <person name="Jungbluth S."/>
            <person name="Walsh D.A."/>
            <person name="Denef V.J."/>
            <person name="McMahon K.D."/>
            <person name="Konstantinidis K.T."/>
            <person name="Eloe-Fadrosh E.A."/>
            <person name="Kyrpides N.C."/>
            <person name="Woyke T."/>
        </authorList>
    </citation>
    <scope>NUCLEOTIDE SEQUENCE</scope>
    <source>
        <strain evidence="2">GVMAG-M-3300023184-178</strain>
    </source>
</reference>
<protein>
    <submittedName>
        <fullName evidence="2">Uncharacterized protein</fullName>
    </submittedName>
</protein>